<keyword evidence="1" id="KW-0812">Transmembrane</keyword>
<accession>A0A813U7H7</accession>
<dbReference type="Gene3D" id="1.20.140.150">
    <property type="match status" value="1"/>
</dbReference>
<name>A0A813U7H7_9BILA</name>
<gene>
    <name evidence="2" type="ORF">OXX778_LOCUS7392</name>
</gene>
<sequence length="476" mass="55251">MEKFTKRPSSRPLNEINQDRLYQNQSRFDNNIYFSNHAATNNSFKIKNNDDIRPSYRQTTDTNLAHPSTVSYAKPSSISTNSLRKELLQTHRKEATVSFGFLIGAIFFLSISLLLIIITFIFPFWINLSFENYSTTDPNLLLNITNKNKNVSLISKNRTEDRTISFNLGIWEVKMHQELEFYDILTNVRYQNSYPASMLWISSDLNNQIQSFVLKLLDFIQLQNVNIFTIQILEILHLIFTFLTMCFTSFTLCLCTTHKSSLCWYLVCFLLSLIAFFSGLVVLILIVIWQTNPLINLVDSIGNRLFMNKSYGWCFWISVGTNTAILISSILILLYILISTIILFKFDKEKKRRSLKSPFIVAKENETRLPRYEQKTDLNLTSNSTTLSPAHQSRILGTCLSVDQNTSHNPSYIFYTGNGNYRRTSIDLEEIKPEFETTQGFNYSFVSQNRLNPVNEHNYSNVEPAHNEFRFSSYKN</sequence>
<protein>
    <submittedName>
        <fullName evidence="2">Uncharacterized protein</fullName>
    </submittedName>
</protein>
<dbReference type="EMBL" id="CAJNOC010000940">
    <property type="protein sequence ID" value="CAF0819532.1"/>
    <property type="molecule type" value="Genomic_DNA"/>
</dbReference>
<evidence type="ECO:0000313" key="2">
    <source>
        <dbReference type="EMBL" id="CAF0819532.1"/>
    </source>
</evidence>
<organism evidence="2 3">
    <name type="scientific">Brachionus calyciflorus</name>
    <dbReference type="NCBI Taxonomy" id="104777"/>
    <lineage>
        <taxon>Eukaryota</taxon>
        <taxon>Metazoa</taxon>
        <taxon>Spiralia</taxon>
        <taxon>Gnathifera</taxon>
        <taxon>Rotifera</taxon>
        <taxon>Eurotatoria</taxon>
        <taxon>Monogononta</taxon>
        <taxon>Pseudotrocha</taxon>
        <taxon>Ploima</taxon>
        <taxon>Brachionidae</taxon>
        <taxon>Brachionus</taxon>
    </lineage>
</organism>
<dbReference type="AlphaFoldDB" id="A0A813U7H7"/>
<keyword evidence="3" id="KW-1185">Reference proteome</keyword>
<feature type="transmembrane region" description="Helical" evidence="1">
    <location>
        <begin position="262"/>
        <end position="289"/>
    </location>
</feature>
<proteinExistence type="predicted"/>
<evidence type="ECO:0000313" key="3">
    <source>
        <dbReference type="Proteomes" id="UP000663879"/>
    </source>
</evidence>
<feature type="transmembrane region" description="Helical" evidence="1">
    <location>
        <begin position="235"/>
        <end position="255"/>
    </location>
</feature>
<feature type="transmembrane region" description="Helical" evidence="1">
    <location>
        <begin position="99"/>
        <end position="126"/>
    </location>
</feature>
<feature type="transmembrane region" description="Helical" evidence="1">
    <location>
        <begin position="315"/>
        <end position="344"/>
    </location>
</feature>
<evidence type="ECO:0000256" key="1">
    <source>
        <dbReference type="SAM" id="Phobius"/>
    </source>
</evidence>
<keyword evidence="1" id="KW-0472">Membrane</keyword>
<comment type="caution">
    <text evidence="2">The sequence shown here is derived from an EMBL/GenBank/DDBJ whole genome shotgun (WGS) entry which is preliminary data.</text>
</comment>
<dbReference type="Proteomes" id="UP000663879">
    <property type="component" value="Unassembled WGS sequence"/>
</dbReference>
<reference evidence="2" key="1">
    <citation type="submission" date="2021-02" db="EMBL/GenBank/DDBJ databases">
        <authorList>
            <person name="Nowell W R."/>
        </authorList>
    </citation>
    <scope>NUCLEOTIDE SEQUENCE</scope>
    <source>
        <strain evidence="2">Ploen Becks lab</strain>
    </source>
</reference>
<dbReference type="OrthoDB" id="10477419at2759"/>
<keyword evidence="1" id="KW-1133">Transmembrane helix</keyword>